<reference evidence="11" key="1">
    <citation type="journal article" date="2024" name="Antonie Van Leeuwenhoek">
        <title>Bradyrhizobium ontarionense sp. nov., a novel bacterial symbiont isolated from Aeschynomene indica (Indian jointvetch), harbours photosynthesis, nitrogen fixation and nitrous oxide (N2O) reductase genes.</title>
        <authorList>
            <person name="Bromfield E.S.P."/>
            <person name="Cloutier S."/>
        </authorList>
    </citation>
    <scope>NUCLEOTIDE SEQUENCE</scope>
    <source>
        <strain evidence="11">A19</strain>
    </source>
</reference>
<comment type="subcellular location">
    <subcellularLocation>
        <location evidence="1">Cell inner membrane</location>
        <topology evidence="1">Multi-pass membrane protein</topology>
    </subcellularLocation>
</comment>
<dbReference type="PANTHER" id="PTHR43298:SF2">
    <property type="entry name" value="FMN_FAD EXPORTER YEEO-RELATED"/>
    <property type="match status" value="1"/>
</dbReference>
<feature type="transmembrane region" description="Helical" evidence="10">
    <location>
        <begin position="106"/>
        <end position="133"/>
    </location>
</feature>
<dbReference type="Pfam" id="PF01554">
    <property type="entry name" value="MatE"/>
    <property type="match status" value="2"/>
</dbReference>
<keyword evidence="4" id="KW-1003">Cell membrane</keyword>
<dbReference type="NCBIfam" id="TIGR00797">
    <property type="entry name" value="matE"/>
    <property type="match status" value="1"/>
</dbReference>
<evidence type="ECO:0000256" key="2">
    <source>
        <dbReference type="ARBA" id="ARBA00022448"/>
    </source>
</evidence>
<keyword evidence="8 10" id="KW-0472">Membrane</keyword>
<gene>
    <name evidence="11" type="ORF">LQG66_23620</name>
</gene>
<evidence type="ECO:0000256" key="10">
    <source>
        <dbReference type="SAM" id="Phobius"/>
    </source>
</evidence>
<feature type="transmembrane region" description="Helical" evidence="10">
    <location>
        <begin position="214"/>
        <end position="233"/>
    </location>
</feature>
<feature type="transmembrane region" description="Helical" evidence="10">
    <location>
        <begin position="145"/>
        <end position="162"/>
    </location>
</feature>
<evidence type="ECO:0000256" key="6">
    <source>
        <dbReference type="ARBA" id="ARBA00022989"/>
    </source>
</evidence>
<evidence type="ECO:0000313" key="11">
    <source>
        <dbReference type="EMBL" id="UFZ02275.1"/>
    </source>
</evidence>
<dbReference type="EMBL" id="CP088156">
    <property type="protein sequence ID" value="UFZ02275.1"/>
    <property type="molecule type" value="Genomic_DNA"/>
</dbReference>
<keyword evidence="12" id="KW-1185">Reference proteome</keyword>
<keyword evidence="6 10" id="KW-1133">Transmembrane helix</keyword>
<dbReference type="RefSeq" id="WP_231318065.1">
    <property type="nucleotide sequence ID" value="NZ_CP088156.1"/>
</dbReference>
<keyword evidence="3" id="KW-0050">Antiport</keyword>
<evidence type="ECO:0000256" key="3">
    <source>
        <dbReference type="ARBA" id="ARBA00022449"/>
    </source>
</evidence>
<evidence type="ECO:0000313" key="12">
    <source>
        <dbReference type="Proteomes" id="UP001431010"/>
    </source>
</evidence>
<evidence type="ECO:0000256" key="5">
    <source>
        <dbReference type="ARBA" id="ARBA00022692"/>
    </source>
</evidence>
<keyword evidence="2" id="KW-0813">Transport</keyword>
<dbReference type="Proteomes" id="UP001431010">
    <property type="component" value="Chromosome"/>
</dbReference>
<keyword evidence="5 10" id="KW-0812">Transmembrane</keyword>
<dbReference type="InterPro" id="IPR048279">
    <property type="entry name" value="MdtK-like"/>
</dbReference>
<feature type="transmembrane region" description="Helical" evidence="10">
    <location>
        <begin position="174"/>
        <end position="194"/>
    </location>
</feature>
<feature type="transmembrane region" description="Helical" evidence="10">
    <location>
        <begin position="253"/>
        <end position="281"/>
    </location>
</feature>
<feature type="transmembrane region" description="Helical" evidence="10">
    <location>
        <begin position="51"/>
        <end position="72"/>
    </location>
</feature>
<feature type="transmembrane region" description="Helical" evidence="10">
    <location>
        <begin position="371"/>
        <end position="396"/>
    </location>
</feature>
<feature type="transmembrane region" description="Helical" evidence="10">
    <location>
        <begin position="78"/>
        <end position="99"/>
    </location>
</feature>
<dbReference type="InterPro" id="IPR050222">
    <property type="entry name" value="MATE_MdtK"/>
</dbReference>
<dbReference type="PANTHER" id="PTHR43298">
    <property type="entry name" value="MULTIDRUG RESISTANCE PROTEIN NORM-RELATED"/>
    <property type="match status" value="1"/>
</dbReference>
<evidence type="ECO:0000256" key="9">
    <source>
        <dbReference type="ARBA" id="ARBA00031636"/>
    </source>
</evidence>
<name>A0ABY3R4P9_9BRAD</name>
<organism evidence="11 12">
    <name type="scientific">Bradyrhizobium ontarionense</name>
    <dbReference type="NCBI Taxonomy" id="2898149"/>
    <lineage>
        <taxon>Bacteria</taxon>
        <taxon>Pseudomonadati</taxon>
        <taxon>Pseudomonadota</taxon>
        <taxon>Alphaproteobacteria</taxon>
        <taxon>Hyphomicrobiales</taxon>
        <taxon>Nitrobacteraceae</taxon>
        <taxon>Bradyrhizobium</taxon>
    </lineage>
</organism>
<protein>
    <recommendedName>
        <fullName evidence="9">Multidrug-efflux transporter</fullName>
    </recommendedName>
</protein>
<proteinExistence type="predicted"/>
<feature type="transmembrane region" description="Helical" evidence="10">
    <location>
        <begin position="287"/>
        <end position="310"/>
    </location>
</feature>
<evidence type="ECO:0000256" key="1">
    <source>
        <dbReference type="ARBA" id="ARBA00004429"/>
    </source>
</evidence>
<sequence length="461" mass="48478">MTSTSGTNHAPPPAEPMPPLAHELWDTIRLAAPMALTQLSQIAMMSTDLAFIGRLGGDAVAAAALAGTVYFVGSTFGMGLMSAVAPLAAQAFGAADAGLVRRALRVGLWAGLFIALPIMMIALNGEAILLALGQAPAVAHLAQEYLAGLAWGIAPMLWFLALRSFMGAVNRPEPVLWITLAAIPLNALLVYPLLYGHWGFPQLGLTGVGLATSLVNTGTFLAGLWFAAFRPPFRDYHVLAQLGRIDWRLMRQLLIIGGPISLSFLLEYGLFSAAAILMGLISTPALAAHQIALQITAILFMVPFGISMAATVRVGHAAGRADARGIRRAGLMAMLLGLALAVLFTLGIIVARFDIVQLFLGAGIADAEATVALAATLLLVGTTFFITDALQTIAVGALRGIKDTRVPLLLAVLGYWLIGFPASYALAFYTALGAIGIWIGLSIGTTIYAALLVLRFLRLSR</sequence>
<feature type="transmembrane region" description="Helical" evidence="10">
    <location>
        <begin position="331"/>
        <end position="351"/>
    </location>
</feature>
<evidence type="ECO:0000256" key="7">
    <source>
        <dbReference type="ARBA" id="ARBA00023065"/>
    </source>
</evidence>
<feature type="transmembrane region" description="Helical" evidence="10">
    <location>
        <begin position="435"/>
        <end position="457"/>
    </location>
</feature>
<accession>A0ABY3R4P9</accession>
<dbReference type="PIRSF" id="PIRSF006603">
    <property type="entry name" value="DinF"/>
    <property type="match status" value="1"/>
</dbReference>
<keyword evidence="7" id="KW-0406">Ion transport</keyword>
<evidence type="ECO:0000256" key="4">
    <source>
        <dbReference type="ARBA" id="ARBA00022475"/>
    </source>
</evidence>
<evidence type="ECO:0000256" key="8">
    <source>
        <dbReference type="ARBA" id="ARBA00023136"/>
    </source>
</evidence>
<dbReference type="CDD" id="cd13131">
    <property type="entry name" value="MATE_NorM_like"/>
    <property type="match status" value="1"/>
</dbReference>
<feature type="transmembrane region" description="Helical" evidence="10">
    <location>
        <begin position="408"/>
        <end position="429"/>
    </location>
</feature>
<dbReference type="InterPro" id="IPR002528">
    <property type="entry name" value="MATE_fam"/>
</dbReference>